<dbReference type="InterPro" id="IPR012910">
    <property type="entry name" value="Plug_dom"/>
</dbReference>
<reference evidence="5 6" key="1">
    <citation type="journal article" date="2023" name="Microbiol. Resour. Announc.">
        <title>Complete Genome Sequence of Imperialibacter roseus strain P4T.</title>
        <authorList>
            <person name="Tizabi D.R."/>
            <person name="Bachvaroff T."/>
            <person name="Hill R.T."/>
        </authorList>
    </citation>
    <scope>NUCLEOTIDE SEQUENCE [LARGE SCALE GENOMIC DNA]</scope>
    <source>
        <strain evidence="5 6">P4T</strain>
    </source>
</reference>
<dbReference type="Proteomes" id="UP001302349">
    <property type="component" value="Chromosome"/>
</dbReference>
<dbReference type="InterPro" id="IPR008969">
    <property type="entry name" value="CarboxyPept-like_regulatory"/>
</dbReference>
<comment type="subcellular location">
    <subcellularLocation>
        <location evidence="1">Cell outer membrane</location>
    </subcellularLocation>
</comment>
<evidence type="ECO:0000256" key="2">
    <source>
        <dbReference type="ARBA" id="ARBA00023136"/>
    </source>
</evidence>
<keyword evidence="2" id="KW-0472">Membrane</keyword>
<accession>A0ABZ0ISK6</accession>
<dbReference type="Pfam" id="PF13715">
    <property type="entry name" value="CarbopepD_reg_2"/>
    <property type="match status" value="1"/>
</dbReference>
<organism evidence="5 6">
    <name type="scientific">Imperialibacter roseus</name>
    <dbReference type="NCBI Taxonomy" id="1324217"/>
    <lineage>
        <taxon>Bacteria</taxon>
        <taxon>Pseudomonadati</taxon>
        <taxon>Bacteroidota</taxon>
        <taxon>Cytophagia</taxon>
        <taxon>Cytophagales</taxon>
        <taxon>Flammeovirgaceae</taxon>
        <taxon>Imperialibacter</taxon>
    </lineage>
</organism>
<evidence type="ECO:0000313" key="6">
    <source>
        <dbReference type="Proteomes" id="UP001302349"/>
    </source>
</evidence>
<dbReference type="Gene3D" id="2.40.170.20">
    <property type="entry name" value="TonB-dependent receptor, beta-barrel domain"/>
    <property type="match status" value="1"/>
</dbReference>
<evidence type="ECO:0000259" key="4">
    <source>
        <dbReference type="Pfam" id="PF07715"/>
    </source>
</evidence>
<dbReference type="Pfam" id="PF07715">
    <property type="entry name" value="Plug"/>
    <property type="match status" value="1"/>
</dbReference>
<sequence length="825" mass="91549">MAAHIFGQQKEDAQPLLSVLKILEARYEIAFSYADKNVAHLYVDLPDDALSLAQCLSYLRQATDLEFEQLDDRFVAIRKLETTARVICGYLKDVGTSEPVTSAVVSHLSTSVVTNVEGYFELALEGPESVLRVRHLGYQPLEIDLAKKKVTDCLIISLAAKTVELEEVLISNYLVGGVGKTVSGAFEVKTRELQVLPGMSEPDVLYTMQALPGIQSANESVSDINIRGGTNDQSLILWDDIKMYQSSHFYGLITAFNPYFVDKVILTKNGTGARLGEGVSGTIEIKPDDKVAEEWSGGGGINLLSADGYLTAPLSSRASISVAGRRSMADIVRTPTYDNYFDRAFRNTDVARVSAGDSLLNSNEDFYFYDLTAKINYQISEGDELSLSFLQIFNDLTYTENAEVNGVRESKASSLTQQSIASGIRYEKEWSPSVKSTLSVPVSWYKLRGVNNNIPNNQRLEQENEVLDVGFKIDTRLLINETTDVTGGVQLTEVGIGNLELLNNPAFRRYVKEVNRSQVLFANVNHSTPSNNTNISGGLRANYYSTLDQFTLEPRLSIHQKLAENVALELLAEQKSQFTTQVIDLQNDFLGVEKRRWVLSNGVGIPLIRSKQASVGLLYSPDKWLISAEPYLKLVKGIITSSQGFQNQFQYLRSNGSYQVFGVDVLVKRDFKELSAWTSYAVAKNRYDFPQLSVSAFPNNLDILHNLTIGAGYTRDSFQASTSLSWHSGRPYTAVNASSPIVNGTISYDLPNAARVSPYFRIDLSARYNFNLRAGVRGQAGFSIWNLSAYKNVLGTYYRIAAGNLETINQAGLKLTPNMMFRVFF</sequence>
<evidence type="ECO:0000256" key="1">
    <source>
        <dbReference type="ARBA" id="ARBA00004442"/>
    </source>
</evidence>
<dbReference type="EMBL" id="CP136051">
    <property type="protein sequence ID" value="WOK07482.1"/>
    <property type="molecule type" value="Genomic_DNA"/>
</dbReference>
<protein>
    <submittedName>
        <fullName evidence="5">Carboxypeptidase-like regulatory domain-containing protein</fullName>
    </submittedName>
</protein>
<dbReference type="Gene3D" id="2.170.130.10">
    <property type="entry name" value="TonB-dependent receptor, plug domain"/>
    <property type="match status" value="1"/>
</dbReference>
<keyword evidence="6" id="KW-1185">Reference proteome</keyword>
<dbReference type="InterPro" id="IPR037066">
    <property type="entry name" value="Plug_dom_sf"/>
</dbReference>
<name>A0ABZ0ISK6_9BACT</name>
<proteinExistence type="predicted"/>
<dbReference type="SUPFAM" id="SSF56935">
    <property type="entry name" value="Porins"/>
    <property type="match status" value="1"/>
</dbReference>
<dbReference type="RefSeq" id="WP_317490160.1">
    <property type="nucleotide sequence ID" value="NZ_CP136051.1"/>
</dbReference>
<keyword evidence="3" id="KW-0998">Cell outer membrane</keyword>
<evidence type="ECO:0000256" key="3">
    <source>
        <dbReference type="ARBA" id="ARBA00023237"/>
    </source>
</evidence>
<feature type="domain" description="TonB-dependent receptor plug" evidence="4">
    <location>
        <begin position="207"/>
        <end position="281"/>
    </location>
</feature>
<dbReference type="InterPro" id="IPR036942">
    <property type="entry name" value="Beta-barrel_TonB_sf"/>
</dbReference>
<gene>
    <name evidence="5" type="ORF">RT717_02455</name>
</gene>
<evidence type="ECO:0000313" key="5">
    <source>
        <dbReference type="EMBL" id="WOK07482.1"/>
    </source>
</evidence>
<dbReference type="SUPFAM" id="SSF49464">
    <property type="entry name" value="Carboxypeptidase regulatory domain-like"/>
    <property type="match status" value="1"/>
</dbReference>